<proteinExistence type="predicted"/>
<protein>
    <submittedName>
        <fullName evidence="1">Uncharacterized protein</fullName>
    </submittedName>
</protein>
<reference evidence="1" key="1">
    <citation type="submission" date="2019-01" db="EMBL/GenBank/DDBJ databases">
        <title>Draft genome sequences of three monokaryotic isolates of the white-rot basidiomycete fungus Dichomitus squalens.</title>
        <authorList>
            <consortium name="DOE Joint Genome Institute"/>
            <person name="Lopez S.C."/>
            <person name="Andreopoulos B."/>
            <person name="Pangilinan J."/>
            <person name="Lipzen A."/>
            <person name="Riley R."/>
            <person name="Ahrendt S."/>
            <person name="Ng V."/>
            <person name="Barry K."/>
            <person name="Daum C."/>
            <person name="Grigoriev I.V."/>
            <person name="Hilden K.S."/>
            <person name="Makela M.R."/>
            <person name="de Vries R.P."/>
        </authorList>
    </citation>
    <scope>NUCLEOTIDE SEQUENCE [LARGE SCALE GENOMIC DNA]</scope>
    <source>
        <strain evidence="1">OM18370.1</strain>
    </source>
</reference>
<organism evidence="1">
    <name type="scientific">Dichomitus squalens</name>
    <dbReference type="NCBI Taxonomy" id="114155"/>
    <lineage>
        <taxon>Eukaryota</taxon>
        <taxon>Fungi</taxon>
        <taxon>Dikarya</taxon>
        <taxon>Basidiomycota</taxon>
        <taxon>Agaricomycotina</taxon>
        <taxon>Agaricomycetes</taxon>
        <taxon>Polyporales</taxon>
        <taxon>Polyporaceae</taxon>
        <taxon>Dichomitus</taxon>
    </lineage>
</organism>
<name>A0A4Q9N564_9APHY</name>
<evidence type="ECO:0000313" key="1">
    <source>
        <dbReference type="EMBL" id="TBU34211.1"/>
    </source>
</evidence>
<dbReference type="EMBL" id="ML143389">
    <property type="protein sequence ID" value="TBU34211.1"/>
    <property type="molecule type" value="Genomic_DNA"/>
</dbReference>
<dbReference type="AlphaFoldDB" id="A0A4Q9N564"/>
<sequence>MQSMPLGLCSPVSDRGHALSPMRQCDEPATCRRSFPAALGSTRSYSSYASLLFGVRGSVPSSLRSGTLCLSCSRYRAAPLDVAPFQRPSTPTFESCHAATDSVPDPEAHCEAAARSSTSDANGDIGEENLMPVRWVMEMPRHTGDLSDGRVVP</sequence>
<gene>
    <name evidence="1" type="ORF">BD311DRAFT_347107</name>
</gene>
<accession>A0A4Q9N564</accession>
<dbReference type="Proteomes" id="UP000292957">
    <property type="component" value="Unassembled WGS sequence"/>
</dbReference>